<evidence type="ECO:0000256" key="1">
    <source>
        <dbReference type="SAM" id="Phobius"/>
    </source>
</evidence>
<dbReference type="Proteomes" id="UP001383192">
    <property type="component" value="Unassembled WGS sequence"/>
</dbReference>
<name>A0AAW0B3G1_9AGAR</name>
<keyword evidence="1" id="KW-1133">Transmembrane helix</keyword>
<reference evidence="3 4" key="1">
    <citation type="submission" date="2024-01" db="EMBL/GenBank/DDBJ databases">
        <title>A draft genome for a cacao thread blight-causing isolate of Paramarasmius palmivorus.</title>
        <authorList>
            <person name="Baruah I.K."/>
            <person name="Bukari Y."/>
            <person name="Amoako-Attah I."/>
            <person name="Meinhardt L.W."/>
            <person name="Bailey B.A."/>
            <person name="Cohen S.P."/>
        </authorList>
    </citation>
    <scope>NUCLEOTIDE SEQUENCE [LARGE SCALE GENOMIC DNA]</scope>
    <source>
        <strain evidence="3 4">GH-12</strain>
    </source>
</reference>
<protein>
    <submittedName>
        <fullName evidence="3">Uncharacterized protein</fullName>
    </submittedName>
</protein>
<feature type="signal peptide" evidence="2">
    <location>
        <begin position="1"/>
        <end position="18"/>
    </location>
</feature>
<keyword evidence="1" id="KW-0812">Transmembrane</keyword>
<dbReference type="EMBL" id="JAYKXP010000189">
    <property type="protein sequence ID" value="KAK7020249.1"/>
    <property type="molecule type" value="Genomic_DNA"/>
</dbReference>
<evidence type="ECO:0000313" key="3">
    <source>
        <dbReference type="EMBL" id="KAK7020249.1"/>
    </source>
</evidence>
<keyword evidence="2" id="KW-0732">Signal</keyword>
<organism evidence="3 4">
    <name type="scientific">Paramarasmius palmivorus</name>
    <dbReference type="NCBI Taxonomy" id="297713"/>
    <lineage>
        <taxon>Eukaryota</taxon>
        <taxon>Fungi</taxon>
        <taxon>Dikarya</taxon>
        <taxon>Basidiomycota</taxon>
        <taxon>Agaricomycotina</taxon>
        <taxon>Agaricomycetes</taxon>
        <taxon>Agaricomycetidae</taxon>
        <taxon>Agaricales</taxon>
        <taxon>Marasmiineae</taxon>
        <taxon>Marasmiaceae</taxon>
        <taxon>Paramarasmius</taxon>
    </lineage>
</organism>
<sequence>MKFTSVVVLSLFGAYVHPASFDIKAFASAQVNFTPPDGENEQAQQQCESQANALVNTINNCANAASEQPDGREQALIRCMCSDETSDAIGEALNCVVSADGDIRDQAEKAFNNYAEQCKSSGQEVKQQNIQGNGAPAVGSGVLSVFGAVMGVYFAFA</sequence>
<keyword evidence="1" id="KW-0472">Membrane</keyword>
<gene>
    <name evidence="3" type="ORF">VNI00_017784</name>
</gene>
<evidence type="ECO:0000256" key="2">
    <source>
        <dbReference type="SAM" id="SignalP"/>
    </source>
</evidence>
<accession>A0AAW0B3G1</accession>
<dbReference type="AlphaFoldDB" id="A0AAW0B3G1"/>
<comment type="caution">
    <text evidence="3">The sequence shown here is derived from an EMBL/GenBank/DDBJ whole genome shotgun (WGS) entry which is preliminary data.</text>
</comment>
<proteinExistence type="predicted"/>
<feature type="chain" id="PRO_5043350935" evidence="2">
    <location>
        <begin position="19"/>
        <end position="157"/>
    </location>
</feature>
<keyword evidence="4" id="KW-1185">Reference proteome</keyword>
<evidence type="ECO:0000313" key="4">
    <source>
        <dbReference type="Proteomes" id="UP001383192"/>
    </source>
</evidence>
<feature type="transmembrane region" description="Helical" evidence="1">
    <location>
        <begin position="137"/>
        <end position="156"/>
    </location>
</feature>